<feature type="compositionally biased region" description="Basic and acidic residues" evidence="1">
    <location>
        <begin position="41"/>
        <end position="62"/>
    </location>
</feature>
<proteinExistence type="predicted"/>
<evidence type="ECO:0000313" key="2">
    <source>
        <dbReference type="EMBL" id="KAK8987160.1"/>
    </source>
</evidence>
<name>A0ABR2PFG2_9ROSI</name>
<feature type="compositionally biased region" description="Low complexity" evidence="1">
    <location>
        <begin position="1"/>
        <end position="16"/>
    </location>
</feature>
<comment type="caution">
    <text evidence="2">The sequence shown here is derived from an EMBL/GenBank/DDBJ whole genome shotgun (WGS) entry which is preliminary data.</text>
</comment>
<organism evidence="2 3">
    <name type="scientific">Hibiscus sabdariffa</name>
    <name type="common">roselle</name>
    <dbReference type="NCBI Taxonomy" id="183260"/>
    <lineage>
        <taxon>Eukaryota</taxon>
        <taxon>Viridiplantae</taxon>
        <taxon>Streptophyta</taxon>
        <taxon>Embryophyta</taxon>
        <taxon>Tracheophyta</taxon>
        <taxon>Spermatophyta</taxon>
        <taxon>Magnoliopsida</taxon>
        <taxon>eudicotyledons</taxon>
        <taxon>Gunneridae</taxon>
        <taxon>Pentapetalae</taxon>
        <taxon>rosids</taxon>
        <taxon>malvids</taxon>
        <taxon>Malvales</taxon>
        <taxon>Malvaceae</taxon>
        <taxon>Malvoideae</taxon>
        <taxon>Hibiscus</taxon>
    </lineage>
</organism>
<feature type="region of interest" description="Disordered" evidence="1">
    <location>
        <begin position="1"/>
        <end position="21"/>
    </location>
</feature>
<gene>
    <name evidence="2" type="ORF">V6N11_055472</name>
</gene>
<protein>
    <submittedName>
        <fullName evidence="2">Uncharacterized protein</fullName>
    </submittedName>
</protein>
<evidence type="ECO:0000256" key="1">
    <source>
        <dbReference type="SAM" id="MobiDB-lite"/>
    </source>
</evidence>
<dbReference type="EMBL" id="JBBPBN010000061">
    <property type="protein sequence ID" value="KAK8987160.1"/>
    <property type="molecule type" value="Genomic_DNA"/>
</dbReference>
<keyword evidence="3" id="KW-1185">Reference proteome</keyword>
<reference evidence="2 3" key="1">
    <citation type="journal article" date="2024" name="G3 (Bethesda)">
        <title>Genome assembly of Hibiscus sabdariffa L. provides insights into metabolisms of medicinal natural products.</title>
        <authorList>
            <person name="Kim T."/>
        </authorList>
    </citation>
    <scope>NUCLEOTIDE SEQUENCE [LARGE SCALE GENOMIC DNA]</scope>
    <source>
        <strain evidence="2">TK-2024</strain>
        <tissue evidence="2">Old leaves</tissue>
    </source>
</reference>
<feature type="region of interest" description="Disordered" evidence="1">
    <location>
        <begin position="34"/>
        <end position="108"/>
    </location>
</feature>
<dbReference type="Proteomes" id="UP001396334">
    <property type="component" value="Unassembled WGS sequence"/>
</dbReference>
<evidence type="ECO:0000313" key="3">
    <source>
        <dbReference type="Proteomes" id="UP001396334"/>
    </source>
</evidence>
<sequence length="108" mass="12148">MRSSSSAGTATITTSAKGRNSLISFKHKRYSVLGSPQQVGDGRHFSIDSHFSGERYSHERSPYKPSSQQSEESRRRESEFQPWSSQQAGDGRHFNSGRHFSGGRHFTK</sequence>
<accession>A0ABR2PFG2</accession>